<reference evidence="3" key="1">
    <citation type="journal article" date="2019" name="Int. J. Syst. Evol. Microbiol.">
        <title>The Global Catalogue of Microorganisms (GCM) 10K type strain sequencing project: providing services to taxonomists for standard genome sequencing and annotation.</title>
        <authorList>
            <consortium name="The Broad Institute Genomics Platform"/>
            <consortium name="The Broad Institute Genome Sequencing Center for Infectious Disease"/>
            <person name="Wu L."/>
            <person name="Ma J."/>
        </authorList>
    </citation>
    <scope>NUCLEOTIDE SEQUENCE [LARGE SCALE GENOMIC DNA]</scope>
    <source>
        <strain evidence="3">KCTC 42875</strain>
    </source>
</reference>
<feature type="transmembrane region" description="Helical" evidence="1">
    <location>
        <begin position="29"/>
        <end position="50"/>
    </location>
</feature>
<dbReference type="Proteomes" id="UP001595740">
    <property type="component" value="Unassembled WGS sequence"/>
</dbReference>
<dbReference type="Pfam" id="PF07963">
    <property type="entry name" value="N_methyl"/>
    <property type="match status" value="1"/>
</dbReference>
<dbReference type="PROSITE" id="PS00409">
    <property type="entry name" value="PROKAR_NTER_METHYL"/>
    <property type="match status" value="1"/>
</dbReference>
<keyword evidence="1" id="KW-0472">Membrane</keyword>
<protein>
    <submittedName>
        <fullName evidence="2">Prepilin-type N-terminal cleavage/methylation domain-containing protein</fullName>
    </submittedName>
</protein>
<gene>
    <name evidence="2" type="ORF">ACFOLC_10905</name>
</gene>
<dbReference type="EMBL" id="JBHRXK010000004">
    <property type="protein sequence ID" value="MFC3551517.1"/>
    <property type="molecule type" value="Genomic_DNA"/>
</dbReference>
<keyword evidence="1" id="KW-1133">Transmembrane helix</keyword>
<dbReference type="RefSeq" id="WP_386759278.1">
    <property type="nucleotide sequence ID" value="NZ_JBHRXK010000004.1"/>
</dbReference>
<accession>A0ABV7RS21</accession>
<keyword evidence="3" id="KW-1185">Reference proteome</keyword>
<sequence length="233" mass="25156">MSRNARGGAAIHRSGGRGGNARGFTLVEVLLATVLLAAGLALAFASLGAASKTAARGEAMAQRGERERAVEGFLRKRLAATRPVPFAFDTTSNLPQRFIGEPERLRFVADLPDYLGRGGPYLHDLAVEDDGDGVRLTLVLAMVLAGEVVEEREPRPPEHLVDGLREARFRYRTLDESGALGDWQERWEAVDRLPLLVEVTLTDRDGRHWPPLVVALPLAGNAPGGVIGPVLTQ</sequence>
<name>A0ABV7RS21_9GAMM</name>
<comment type="caution">
    <text evidence="2">The sequence shown here is derived from an EMBL/GenBank/DDBJ whole genome shotgun (WGS) entry which is preliminary data.</text>
</comment>
<dbReference type="InterPro" id="IPR012902">
    <property type="entry name" value="N_methyl_site"/>
</dbReference>
<proteinExistence type="predicted"/>
<evidence type="ECO:0000256" key="1">
    <source>
        <dbReference type="SAM" id="Phobius"/>
    </source>
</evidence>
<keyword evidence="1" id="KW-0812">Transmembrane</keyword>
<dbReference type="NCBIfam" id="TIGR02532">
    <property type="entry name" value="IV_pilin_GFxxxE"/>
    <property type="match status" value="1"/>
</dbReference>
<organism evidence="2 3">
    <name type="scientific">Lysobacter cavernae</name>
    <dbReference type="NCBI Taxonomy" id="1685901"/>
    <lineage>
        <taxon>Bacteria</taxon>
        <taxon>Pseudomonadati</taxon>
        <taxon>Pseudomonadota</taxon>
        <taxon>Gammaproteobacteria</taxon>
        <taxon>Lysobacterales</taxon>
        <taxon>Lysobacteraceae</taxon>
        <taxon>Lysobacter</taxon>
    </lineage>
</organism>
<evidence type="ECO:0000313" key="2">
    <source>
        <dbReference type="EMBL" id="MFC3551517.1"/>
    </source>
</evidence>
<evidence type="ECO:0000313" key="3">
    <source>
        <dbReference type="Proteomes" id="UP001595740"/>
    </source>
</evidence>